<dbReference type="Proteomes" id="UP000527355">
    <property type="component" value="Unassembled WGS sequence"/>
</dbReference>
<keyword evidence="12" id="KW-1185">Reference proteome</keyword>
<name>A0A7J7TSJ9_MYOMY</name>
<evidence type="ECO:0000256" key="9">
    <source>
        <dbReference type="ARBA" id="ARBA00023662"/>
    </source>
</evidence>
<reference evidence="11 12" key="1">
    <citation type="journal article" date="2020" name="Nature">
        <title>Six reference-quality genomes reveal evolution of bat adaptations.</title>
        <authorList>
            <person name="Jebb D."/>
            <person name="Huang Z."/>
            <person name="Pippel M."/>
            <person name="Hughes G.M."/>
            <person name="Lavrichenko K."/>
            <person name="Devanna P."/>
            <person name="Winkler S."/>
            <person name="Jermiin L.S."/>
            <person name="Skirmuntt E.C."/>
            <person name="Katzourakis A."/>
            <person name="Burkitt-Gray L."/>
            <person name="Ray D.A."/>
            <person name="Sullivan K.A.M."/>
            <person name="Roscito J.G."/>
            <person name="Kirilenko B.M."/>
            <person name="Davalos L.M."/>
            <person name="Corthals A.P."/>
            <person name="Power M.L."/>
            <person name="Jones G."/>
            <person name="Ransome R.D."/>
            <person name="Dechmann D.K.N."/>
            <person name="Locatelli A.G."/>
            <person name="Puechmaille S.J."/>
            <person name="Fedrigo O."/>
            <person name="Jarvis E.D."/>
            <person name="Hiller M."/>
            <person name="Vernes S.C."/>
            <person name="Myers E.W."/>
            <person name="Teeling E.C."/>
        </authorList>
    </citation>
    <scope>NUCLEOTIDE SEQUENCE [LARGE SCALE GENOMIC DNA]</scope>
    <source>
        <strain evidence="11">MMyoMyo1</strain>
        <tissue evidence="11">Flight muscle</tissue>
    </source>
</reference>
<evidence type="ECO:0000256" key="2">
    <source>
        <dbReference type="ARBA" id="ARBA00022490"/>
    </source>
</evidence>
<keyword evidence="11" id="KW-0282">Flagellum</keyword>
<evidence type="ECO:0000256" key="6">
    <source>
        <dbReference type="ARBA" id="ARBA00023212"/>
    </source>
</evidence>
<keyword evidence="3" id="KW-0853">WD repeat</keyword>
<feature type="coiled-coil region" evidence="10">
    <location>
        <begin position="1052"/>
        <end position="1104"/>
    </location>
</feature>
<keyword evidence="6" id="KW-0206">Cytoskeleton</keyword>
<keyword evidence="7" id="KW-0966">Cell projection</keyword>
<keyword evidence="11" id="KW-0969">Cilium</keyword>
<evidence type="ECO:0000256" key="8">
    <source>
        <dbReference type="ARBA" id="ARBA00023605"/>
    </source>
</evidence>
<gene>
    <name evidence="11" type="ORF">mMyoMyo1_002715</name>
</gene>
<dbReference type="PANTHER" id="PTHR14885">
    <property type="entry name" value="CILIA- AND FLAGELLA-ASSOCIATED PROTEIN 43-RELATED"/>
    <property type="match status" value="1"/>
</dbReference>
<comment type="caution">
    <text evidence="11">The sequence shown here is derived from an EMBL/GenBank/DDBJ whole genome shotgun (WGS) entry which is preliminary data.</text>
</comment>
<protein>
    <recommendedName>
        <fullName evidence="9">Cilia- and flagella-associated protein 43</fullName>
    </recommendedName>
</protein>
<dbReference type="SMART" id="SM00320">
    <property type="entry name" value="WD40"/>
    <property type="match status" value="5"/>
</dbReference>
<evidence type="ECO:0000256" key="4">
    <source>
        <dbReference type="ARBA" id="ARBA00022737"/>
    </source>
</evidence>
<accession>A0A7J7TSJ9</accession>
<evidence type="ECO:0000256" key="10">
    <source>
        <dbReference type="SAM" id="Coils"/>
    </source>
</evidence>
<dbReference type="EMBL" id="JABWUV010000015">
    <property type="protein sequence ID" value="KAF6303550.1"/>
    <property type="molecule type" value="Genomic_DNA"/>
</dbReference>
<proteinExistence type="inferred from homology"/>
<feature type="coiled-coil region" evidence="10">
    <location>
        <begin position="1147"/>
        <end position="1181"/>
    </location>
</feature>
<comment type="similarity">
    <text evidence="8">Belongs to the CFAP43 family.</text>
</comment>
<evidence type="ECO:0000256" key="7">
    <source>
        <dbReference type="ARBA" id="ARBA00023273"/>
    </source>
</evidence>
<dbReference type="Pfam" id="PF25828">
    <property type="entry name" value="CC_Cfap43"/>
    <property type="match status" value="1"/>
</dbReference>
<dbReference type="GO" id="GO:0007288">
    <property type="term" value="P:sperm axoneme assembly"/>
    <property type="evidence" value="ECO:0007669"/>
    <property type="project" value="TreeGrafter"/>
</dbReference>
<evidence type="ECO:0000313" key="11">
    <source>
        <dbReference type="EMBL" id="KAF6303550.1"/>
    </source>
</evidence>
<dbReference type="SUPFAM" id="SSF50998">
    <property type="entry name" value="Quinoprotein alcohol dehydrogenase-like"/>
    <property type="match status" value="1"/>
</dbReference>
<dbReference type="InterPro" id="IPR015943">
    <property type="entry name" value="WD40/YVTN_repeat-like_dom_sf"/>
</dbReference>
<dbReference type="InterPro" id="IPR036322">
    <property type="entry name" value="WD40_repeat_dom_sf"/>
</dbReference>
<organism evidence="11 12">
    <name type="scientific">Myotis myotis</name>
    <name type="common">Greater mouse-eared bat</name>
    <name type="synonym">Vespertilio myotis</name>
    <dbReference type="NCBI Taxonomy" id="51298"/>
    <lineage>
        <taxon>Eukaryota</taxon>
        <taxon>Metazoa</taxon>
        <taxon>Chordata</taxon>
        <taxon>Craniata</taxon>
        <taxon>Vertebrata</taxon>
        <taxon>Euteleostomi</taxon>
        <taxon>Mammalia</taxon>
        <taxon>Eutheria</taxon>
        <taxon>Laurasiatheria</taxon>
        <taxon>Chiroptera</taxon>
        <taxon>Yangochiroptera</taxon>
        <taxon>Vespertilionidae</taxon>
        <taxon>Myotis</taxon>
    </lineage>
</organism>
<dbReference type="Gene3D" id="2.130.10.10">
    <property type="entry name" value="YVTN repeat-like/Quinoprotein amine dehydrogenase"/>
    <property type="match status" value="4"/>
</dbReference>
<dbReference type="InterPro" id="IPR001680">
    <property type="entry name" value="WD40_rpt"/>
</dbReference>
<keyword evidence="4" id="KW-0677">Repeat</keyword>
<dbReference type="SUPFAM" id="SSF50978">
    <property type="entry name" value="WD40 repeat-like"/>
    <property type="match status" value="1"/>
</dbReference>
<dbReference type="PANTHER" id="PTHR14885:SF1">
    <property type="entry name" value="CILIA- AND FLAGELLA-ASSOCIATED PROTEIN 43"/>
    <property type="match status" value="1"/>
</dbReference>
<evidence type="ECO:0000256" key="1">
    <source>
        <dbReference type="ARBA" id="ARBA00004430"/>
    </source>
</evidence>
<dbReference type="InterPro" id="IPR011047">
    <property type="entry name" value="Quinoprotein_ADH-like_sf"/>
</dbReference>
<keyword evidence="2" id="KW-0963">Cytoplasm</keyword>
<evidence type="ECO:0000313" key="12">
    <source>
        <dbReference type="Proteomes" id="UP000527355"/>
    </source>
</evidence>
<keyword evidence="5 10" id="KW-0175">Coiled coil</keyword>
<comment type="subcellular location">
    <subcellularLocation>
        <location evidence="1">Cytoplasm</location>
        <location evidence="1">Cytoskeleton</location>
        <location evidence="1">Cilium axoneme</location>
    </subcellularLocation>
</comment>
<dbReference type="GO" id="GO:0005930">
    <property type="term" value="C:axoneme"/>
    <property type="evidence" value="ECO:0007669"/>
    <property type="project" value="UniProtKB-SubCell"/>
</dbReference>
<dbReference type="VEuPathDB" id="HostDB:GeneID_118669767"/>
<sequence>MAQHREEGSISAAGGATLSVRWVQGFPKQNIHFVNDSTICYSSGNFVIFINIETKKKTVLQCMNGIVGVVATNIPYEVVAFSDRKLKPLIYIYNFPGLTRRTKLKGNVLLDYTLLSFSYCGTYLASYSSLPEFELALWNWELGVILCKKSQPGVDVSQMTFNPMNWRQLCLSSPSLVTVWTIERTNQDHHLKAKSVKLPLEDGSYFNEKDIIFPESLPKDLIYGPILPLSAVAGLVGEEAETFRPKDDLYPLLHPTMHCWTPQSELYVGCEEGHLLMINGENLKVTVLEKIEDISPMGGRKLFSPVTIAYQKGGVLASGIDGFVYSLIIKESSYKVEDFLQVEEHVGHMMFSPSYKMLLIQAGKGSVYIYTFGEEPTLDKILEACDGKFQAIDLITPGNEYCMTATYSGDVCIWRIEDGTCISRLSLNTPTTVLACSPSSFTAAVGTVNGSVHFIDTLETASPEEIHMVHLSDSEIQHLLYDQRGLFLLAGTLQGYIFVINAKPSSSFQIFGYIEVIKGILQISTVSVLETDIVEVMVLSPLPATGRSRLEIFTLPKILPLVFANFADERGRMRDELIHKFLYEIDHSLSSAVLDFQSRIVYGFCKDVPYICCYCLPEKEHSGIFILKPYQKVQSKQYGPGMLSLSGHGSWLITRAKCGTLYIRDVSTLETLVRCRSHSHQGHGIQSVRISLDGQTILVNGRDDGTLVCLRWRRFGGSLACDILQHCQHLLASLSSTIDDENVYLSMKLRESLDVEPEQTAIEKEVKLFSNKRKEIKRGIKELAKIVLKMMEENEAEDHIAKLEQREFGLDLDELDRLQKESEREVAEMRKDVEMHNLAKRYLAEIIKEECWNSMAVKGRALKCFHIPYVVENFPMKERTAEELKEVKRVLQQRKIETECLKLRKEIIEVQSAMTMVKKPRHEEEDEEEEEDVTVKDTKLPNYLLGSLCTDFGIHASLLSSQLELHSREEKINQIILLKITIQKHVPPWQKAKKELLAAQKMEQWLQSQANDTRHRALMDMMGGVLEVKKEDILRMVIPQPAFMAKPDAIWTEEERKQFKEYEKKVRELNEERDKYRKSLEAELRKLQNSIQESTQNFDEYLKRLFERRVKAEMVINQEELKINNLLFSLLLDEELSTRETFLNNYLKKKQEEKSQTVEAIQKAKDDLDLYKEHYDNLLAEDKVMDRSFKKEFSEIPSYQVDMLYKLFKRRPRIHKPKTHSEMASLVPFGERPGSGKLNKDAFAQLMKAMDDLDNTNNMPEGLDPSVWNHFCVTRRMKVENEQKVKQKAAGLVEMMAFLRKRVDEDEKVQEEIEKVSHELILLQEEKVKFQLNLTIQILLKQGQVELENFQLLLEYPDAILINKTIIEDLNAVIRTQGHKKVASMMESKDIHKGIFQIEWEHKKMEMEMEDLNQRAWDIQMLFFSKERQKYLSEPNYETLVAIQIGIMEQTIAVIDKTHKKNVENCRKLLKKLGKFSNQKDVTNYSLSCNLQEELVAVSERKDISNAMGSQLTFEKIAKVQYENMMEQQKLTNISKEQAEQILVLQAEVERLRMKTYPALIPM</sequence>
<evidence type="ECO:0000256" key="3">
    <source>
        <dbReference type="ARBA" id="ARBA00022574"/>
    </source>
</evidence>
<evidence type="ECO:0000256" key="5">
    <source>
        <dbReference type="ARBA" id="ARBA00023054"/>
    </source>
</evidence>